<evidence type="ECO:0000256" key="5">
    <source>
        <dbReference type="PROSITE-ProRule" id="PRU01191"/>
    </source>
</evidence>
<dbReference type="CDD" id="cd06222">
    <property type="entry name" value="RNase_H_like"/>
    <property type="match status" value="1"/>
</dbReference>
<dbReference type="AlphaFoldDB" id="A0A835CBF6"/>
<name>A0A835CBF6_9FABA</name>
<evidence type="ECO:0000256" key="6">
    <source>
        <dbReference type="SAM" id="MobiDB-lite"/>
    </source>
</evidence>
<comment type="similarity">
    <text evidence="5">Belongs to the GRAS family.</text>
</comment>
<dbReference type="GO" id="GO:0005634">
    <property type="term" value="C:nucleus"/>
    <property type="evidence" value="ECO:0007669"/>
    <property type="project" value="UniProtKB-SubCell"/>
</dbReference>
<feature type="short sequence motif" description="VHIID" evidence="5">
    <location>
        <begin position="393"/>
        <end position="397"/>
    </location>
</feature>
<feature type="region of interest" description="Disordered" evidence="6">
    <location>
        <begin position="219"/>
        <end position="243"/>
    </location>
</feature>
<dbReference type="Pfam" id="PF03514">
    <property type="entry name" value="GRAS"/>
    <property type="match status" value="1"/>
</dbReference>
<protein>
    <submittedName>
        <fullName evidence="8">Scarecrow-like protein 21</fullName>
    </submittedName>
</protein>
<dbReference type="InterPro" id="IPR002156">
    <property type="entry name" value="RNaseH_domain"/>
</dbReference>
<keyword evidence="9" id="KW-1185">Reference proteome</keyword>
<feature type="region of interest" description="Leucine repeat I (LRI)" evidence="5">
    <location>
        <begin position="283"/>
        <end position="343"/>
    </location>
</feature>
<gene>
    <name evidence="8" type="ORF">G2W53_008756</name>
</gene>
<feature type="region of interest" description="Leucine repeat II (LRII)" evidence="5">
    <location>
        <begin position="443"/>
        <end position="475"/>
    </location>
</feature>
<organism evidence="8 9">
    <name type="scientific">Senna tora</name>
    <dbReference type="NCBI Taxonomy" id="362788"/>
    <lineage>
        <taxon>Eukaryota</taxon>
        <taxon>Viridiplantae</taxon>
        <taxon>Streptophyta</taxon>
        <taxon>Embryophyta</taxon>
        <taxon>Tracheophyta</taxon>
        <taxon>Spermatophyta</taxon>
        <taxon>Magnoliopsida</taxon>
        <taxon>eudicotyledons</taxon>
        <taxon>Gunneridae</taxon>
        <taxon>Pentapetalae</taxon>
        <taxon>rosids</taxon>
        <taxon>fabids</taxon>
        <taxon>Fabales</taxon>
        <taxon>Fabaceae</taxon>
        <taxon>Caesalpinioideae</taxon>
        <taxon>Cassia clade</taxon>
        <taxon>Senna</taxon>
    </lineage>
</organism>
<feature type="domain" description="RNase H type-1" evidence="7">
    <location>
        <begin position="2"/>
        <end position="76"/>
    </location>
</feature>
<feature type="region of interest" description="VHIID" evidence="5">
    <location>
        <begin position="362"/>
        <end position="427"/>
    </location>
</feature>
<dbReference type="InterPro" id="IPR044730">
    <property type="entry name" value="RNase_H-like_dom_plant"/>
</dbReference>
<keyword evidence="4" id="KW-0539">Nucleus</keyword>
<evidence type="ECO:0000256" key="2">
    <source>
        <dbReference type="ARBA" id="ARBA00023015"/>
    </source>
</evidence>
<feature type="region of interest" description="SAW" evidence="5">
    <location>
        <begin position="581"/>
        <end position="655"/>
    </location>
</feature>
<proteinExistence type="inferred from homology"/>
<dbReference type="Pfam" id="PF13456">
    <property type="entry name" value="RVT_3"/>
    <property type="match status" value="1"/>
</dbReference>
<evidence type="ECO:0000256" key="4">
    <source>
        <dbReference type="ARBA" id="ARBA00023242"/>
    </source>
</evidence>
<dbReference type="PANTHER" id="PTHR31636">
    <property type="entry name" value="OSJNBA0084A10.13 PROTEIN-RELATED"/>
    <property type="match status" value="1"/>
</dbReference>
<evidence type="ECO:0000313" key="9">
    <source>
        <dbReference type="Proteomes" id="UP000634136"/>
    </source>
</evidence>
<dbReference type="PROSITE" id="PS50985">
    <property type="entry name" value="GRAS"/>
    <property type="match status" value="1"/>
</dbReference>
<comment type="caution">
    <text evidence="8">The sequence shown here is derived from an EMBL/GenBank/DDBJ whole genome shotgun (WGS) entry which is preliminary data.</text>
</comment>
<reference evidence="8" key="1">
    <citation type="submission" date="2020-09" db="EMBL/GenBank/DDBJ databases">
        <title>Genome-Enabled Discovery of Anthraquinone Biosynthesis in Senna tora.</title>
        <authorList>
            <person name="Kang S.-H."/>
            <person name="Pandey R.P."/>
            <person name="Lee C.-M."/>
            <person name="Sim J.-S."/>
            <person name="Jeong J.-T."/>
            <person name="Choi B.-S."/>
            <person name="Jung M."/>
            <person name="Ginzburg D."/>
            <person name="Zhao K."/>
            <person name="Won S.Y."/>
            <person name="Oh T.-J."/>
            <person name="Yu Y."/>
            <person name="Kim N.-H."/>
            <person name="Lee O.R."/>
            <person name="Lee T.-H."/>
            <person name="Bashyal P."/>
            <person name="Kim T.-S."/>
            <person name="Lee W.-H."/>
            <person name="Kawkins C."/>
            <person name="Kim C.-K."/>
            <person name="Kim J.S."/>
            <person name="Ahn B.O."/>
            <person name="Rhee S.Y."/>
            <person name="Sohng J.K."/>
        </authorList>
    </citation>
    <scope>NUCLEOTIDE SEQUENCE</scope>
    <source>
        <tissue evidence="8">Leaf</tissue>
    </source>
</reference>
<dbReference type="InterPro" id="IPR012337">
    <property type="entry name" value="RNaseH-like_sf"/>
</dbReference>
<evidence type="ECO:0000259" key="7">
    <source>
        <dbReference type="Pfam" id="PF13456"/>
    </source>
</evidence>
<dbReference type="Proteomes" id="UP000634136">
    <property type="component" value="Unassembled WGS sequence"/>
</dbReference>
<dbReference type="InterPro" id="IPR005202">
    <property type="entry name" value="TF_GRAS"/>
</dbReference>
<evidence type="ECO:0000256" key="3">
    <source>
        <dbReference type="ARBA" id="ARBA00023163"/>
    </source>
</evidence>
<evidence type="ECO:0000256" key="1">
    <source>
        <dbReference type="ARBA" id="ARBA00004123"/>
    </source>
</evidence>
<dbReference type="GO" id="GO:0004523">
    <property type="term" value="F:RNA-DNA hybrid ribonuclease activity"/>
    <property type="evidence" value="ECO:0007669"/>
    <property type="project" value="InterPro"/>
</dbReference>
<dbReference type="SUPFAM" id="SSF53098">
    <property type="entry name" value="Ribonuclease H-like"/>
    <property type="match status" value="1"/>
</dbReference>
<evidence type="ECO:0000313" key="8">
    <source>
        <dbReference type="EMBL" id="KAF7833897.1"/>
    </source>
</evidence>
<sequence>MGSGGLIQDGNGNHIVSFSHCPGRGHALLSELWALQIGLQTAISLNIQFLEIETDSMAVKQLLDHNDTPNTSKYFTLKHTVLGAVECGCQLKRCCRCRYPHSMDSQQLFNYSVSGAGLTYSLLGSLKVDTGNSPNSPLSSHFSALSDSHDNHNYQEILSGVTTSLDTNHFLHSSPSSLERLQDGLHLHSARSSLLNDASCNLEMRHVLLELETALMAPDNSNQATTSNSSLGENDTSGHTNRSWSHDHEAFQYLQTQPSFQVARLEKRSKSIEDQSLQGFPSSNLRQLLIACAKALSENNLKDFDELIEKARSCVSITGEPIQRLGAYLVEGLIARKEASGNNIYRALRCREPEGQDLLSYMHMMYEICPYLKFGYMAANGAIAEACRNENRIHIIDFQIAQGSQWMTLLQALAARPGGAPYVRITGIDDPMSKYARGDGLEAVGNRLAVISEKLGIPIEFHGVPVFAPDVTREMLDVRDGEALAVNFPLQLHHTADESVDVNNPRDGLLRMVKSLCPKVVTLVEQESNTNTTPFFNRFIETLDYYLAIFESIDVTLPRNKRERINVEQHCLARDIVNIIACEGKDRVERHELFGKWKCRLTMAGFRQCPMSSYVNSVIRSLLRCYSEHYTLVEKDGAMLLGWKSRNLISASAWH</sequence>
<dbReference type="EMBL" id="JAAIUW010000004">
    <property type="protein sequence ID" value="KAF7833897.1"/>
    <property type="molecule type" value="Genomic_DNA"/>
</dbReference>
<comment type="subcellular location">
    <subcellularLocation>
        <location evidence="1">Nucleus</location>
    </subcellularLocation>
</comment>
<dbReference type="OrthoDB" id="1910309at2759"/>
<keyword evidence="2" id="KW-0805">Transcription regulation</keyword>
<dbReference type="InterPro" id="IPR036397">
    <property type="entry name" value="RNaseH_sf"/>
</dbReference>
<keyword evidence="3" id="KW-0804">Transcription</keyword>
<comment type="caution">
    <text evidence="5">Lacks conserved residue(s) required for the propagation of feature annotation.</text>
</comment>
<accession>A0A835CBF6</accession>
<dbReference type="Gene3D" id="3.30.420.10">
    <property type="entry name" value="Ribonuclease H-like superfamily/Ribonuclease H"/>
    <property type="match status" value="1"/>
</dbReference>
<dbReference type="GO" id="GO:0003676">
    <property type="term" value="F:nucleic acid binding"/>
    <property type="evidence" value="ECO:0007669"/>
    <property type="project" value="InterPro"/>
</dbReference>